<dbReference type="InterPro" id="IPR014016">
    <property type="entry name" value="UvrD-like_ATP-bd"/>
</dbReference>
<keyword evidence="1" id="KW-0540">Nuclease</keyword>
<evidence type="ECO:0000256" key="1">
    <source>
        <dbReference type="ARBA" id="ARBA00022722"/>
    </source>
</evidence>
<feature type="binding site" evidence="15">
    <location>
        <begin position="24"/>
        <end position="31"/>
    </location>
    <ligand>
        <name>ATP</name>
        <dbReference type="ChEBI" id="CHEBI:30616"/>
    </ligand>
</feature>
<dbReference type="InterPro" id="IPR027417">
    <property type="entry name" value="P-loop_NTPase"/>
</dbReference>
<dbReference type="Gene3D" id="3.40.50.300">
    <property type="entry name" value="P-loop containing nucleotide triphosphate hydrolases"/>
    <property type="match status" value="4"/>
</dbReference>
<reference evidence="19" key="1">
    <citation type="submission" date="2018-05" db="EMBL/GenBank/DDBJ databases">
        <authorList>
            <person name="Li X."/>
        </authorList>
    </citation>
    <scope>NUCLEOTIDE SEQUENCE [LARGE SCALE GENOMIC DNA]</scope>
    <source>
        <strain evidence="19">HKS-05</strain>
    </source>
</reference>
<dbReference type="InterPro" id="IPR038726">
    <property type="entry name" value="PDDEXK_AddAB-type"/>
</dbReference>
<comment type="catalytic activity">
    <reaction evidence="14">
        <text>ATP + H2O = ADP + phosphate + H(+)</text>
        <dbReference type="Rhea" id="RHEA:13065"/>
        <dbReference type="ChEBI" id="CHEBI:15377"/>
        <dbReference type="ChEBI" id="CHEBI:15378"/>
        <dbReference type="ChEBI" id="CHEBI:30616"/>
        <dbReference type="ChEBI" id="CHEBI:43474"/>
        <dbReference type="ChEBI" id="CHEBI:456216"/>
        <dbReference type="EC" id="5.6.2.4"/>
    </reaction>
</comment>
<dbReference type="GO" id="GO:0043138">
    <property type="term" value="F:3'-5' DNA helicase activity"/>
    <property type="evidence" value="ECO:0007669"/>
    <property type="project" value="UniProtKB-EC"/>
</dbReference>
<dbReference type="Pfam" id="PF00580">
    <property type="entry name" value="UvrD-helicase"/>
    <property type="match status" value="1"/>
</dbReference>
<dbReference type="GO" id="GO:0005524">
    <property type="term" value="F:ATP binding"/>
    <property type="evidence" value="ECO:0007669"/>
    <property type="project" value="UniProtKB-UniRule"/>
</dbReference>
<evidence type="ECO:0000256" key="7">
    <source>
        <dbReference type="ARBA" id="ARBA00022840"/>
    </source>
</evidence>
<dbReference type="SUPFAM" id="SSF52980">
    <property type="entry name" value="Restriction endonuclease-like"/>
    <property type="match status" value="1"/>
</dbReference>
<comment type="caution">
    <text evidence="18">The sequence shown here is derived from an EMBL/GenBank/DDBJ whole genome shotgun (WGS) entry which is preliminary data.</text>
</comment>
<keyword evidence="9" id="KW-0234">DNA repair</keyword>
<keyword evidence="5 15" id="KW-0347">Helicase</keyword>
<sequence>MNATLLHDPQRTAADPAISAFVTANAGSGKTKTLIDRVARLLLAGAESEAILCVTYTKAAAAEMQRRLFGRLGGWSVMGDVELRDELARLEGREAGGYEPRDLSTARALFARALETPGGLKIQTIHAFCEKLLRRFPLEAGVSPGFRVMDDAASAAIADAARKGVARVALKGEGRIAEAYARFSVALDFASFQQMFLGFEARRAPLGAFLAREGGLDGAIDWVWRTCGFRQWMDPDALEAAAVRALDRRMWREAAEVLMAGGVADQKCARQLAAVAGHADLTFADALAALFTERGEGTPATWVAKTAGLKAREDLRERLLAEQDRLAAARDELHAAKVAWDTAYALTLADAYLTAYRLEKASAGALDFADLIEKTKALLAGRPAAAWVLYKLDGGIDHILVDEAQDTAPDQWEIVRALTGDFFSGEGLPRADGDIERSLFVVGDEKQSIYSFQGADPARLIAETSRYVAEITAVGRRGESVPLSASWRSTEQVLAFVDAVFTEGVPPGVHALRHEPMRAGHQGCVDIWPLEREIRGEERDAWDAPLDAEAEASATKRLAENIACEIKELVERGDAVFDKEDRVWRPATFGDVLILVRKRGGLFEEILRALKHAKVPVAGADRLALSQHIIFDDLLALARFALFPNDDLTLASLLRSPFCDVEDESLYRLAKGRGKTPLWQVLRDRADAAPEWRAAADFLGFLRDEAQVRRPFELYSRVLGARDGRGRSMRARLLRRLGGEAEDALDEFLAQVLAAEARGVHDLERLAADFAGLDITVKRELEAARDEVRVMTAHGAKGLEAPIVFLPETASQTGARGSPLLETEDGGFLWCAAQKGDCEASRLARELRARKETEESLRLLYVALTRARERLVICGRIAANRKEESLKGWWAAVKAGFAHEGVKPHLRPAACGKVTAERFGPDPERRGGVRAQVRVPSALPGWTADAPRVEVFARYASPSDLGEGAAVPAPSPLTAVGGLGRFRRGDLIHRLLQILPDLAAAERRQGARALLARERDLTDAQRAEMTDAALAVLEDARFAEVFGPGSRAEVGIAGSAAALPAGLKISGRIDRLVVLPDRVLVADFKTNRPSPDRIEDADPAYLRQMAVYAAVLGEVFPGRRIAAALVWTDGPKLMPIPEKLIDQTLADLGRAG</sequence>
<evidence type="ECO:0000259" key="16">
    <source>
        <dbReference type="PROSITE" id="PS51198"/>
    </source>
</evidence>
<feature type="domain" description="UvrD-like helicase C-terminal" evidence="17">
    <location>
        <begin position="515"/>
        <end position="798"/>
    </location>
</feature>
<evidence type="ECO:0000313" key="19">
    <source>
        <dbReference type="Proteomes" id="UP000249842"/>
    </source>
</evidence>
<evidence type="ECO:0000256" key="2">
    <source>
        <dbReference type="ARBA" id="ARBA00022741"/>
    </source>
</evidence>
<dbReference type="PROSITE" id="PS51198">
    <property type="entry name" value="UVRD_HELICASE_ATP_BIND"/>
    <property type="match status" value="1"/>
</dbReference>
<name>A0A328AYF4_9CAUL</name>
<evidence type="ECO:0000256" key="6">
    <source>
        <dbReference type="ARBA" id="ARBA00022839"/>
    </source>
</evidence>
<accession>A0A328AYF4</accession>
<dbReference type="PROSITE" id="PS51217">
    <property type="entry name" value="UVRD_HELICASE_CTER"/>
    <property type="match status" value="1"/>
</dbReference>
<dbReference type="InterPro" id="IPR011604">
    <property type="entry name" value="PDDEXK-like_dom_sf"/>
</dbReference>
<dbReference type="GO" id="GO:0033202">
    <property type="term" value="C:DNA helicase complex"/>
    <property type="evidence" value="ECO:0007669"/>
    <property type="project" value="TreeGrafter"/>
</dbReference>
<dbReference type="GO" id="GO:0000725">
    <property type="term" value="P:recombinational repair"/>
    <property type="evidence" value="ECO:0007669"/>
    <property type="project" value="TreeGrafter"/>
</dbReference>
<evidence type="ECO:0000256" key="4">
    <source>
        <dbReference type="ARBA" id="ARBA00022801"/>
    </source>
</evidence>
<keyword evidence="3" id="KW-0227">DNA damage</keyword>
<dbReference type="InterPro" id="IPR014017">
    <property type="entry name" value="DNA_helicase_UvrD-like_C"/>
</dbReference>
<dbReference type="Proteomes" id="UP000249842">
    <property type="component" value="Unassembled WGS sequence"/>
</dbReference>
<evidence type="ECO:0000256" key="13">
    <source>
        <dbReference type="ARBA" id="ARBA00034923"/>
    </source>
</evidence>
<protein>
    <recommendedName>
        <fullName evidence="12">DNA 3'-5' helicase</fullName>
        <ecNumber evidence="12">5.6.2.4</ecNumber>
    </recommendedName>
    <alternativeName>
        <fullName evidence="13">DNA 3'-5' helicase II</fullName>
    </alternativeName>
</protein>
<evidence type="ECO:0000256" key="10">
    <source>
        <dbReference type="ARBA" id="ARBA00023235"/>
    </source>
</evidence>
<dbReference type="InterPro" id="IPR014151">
    <property type="entry name" value="DNA_helicase_AddA"/>
</dbReference>
<dbReference type="InterPro" id="IPR011335">
    <property type="entry name" value="Restrct_endonuc-II-like"/>
</dbReference>
<keyword evidence="6" id="KW-0269">Exonuclease</keyword>
<evidence type="ECO:0000256" key="9">
    <source>
        <dbReference type="ARBA" id="ARBA00023204"/>
    </source>
</evidence>
<comment type="catalytic activity">
    <reaction evidence="11">
        <text>Couples ATP hydrolysis with the unwinding of duplex DNA by translocating in the 3'-5' direction.</text>
        <dbReference type="EC" id="5.6.2.4"/>
    </reaction>
</comment>
<keyword evidence="19" id="KW-1185">Reference proteome</keyword>
<dbReference type="EMBL" id="QFYP01000001">
    <property type="protein sequence ID" value="RAK59679.1"/>
    <property type="molecule type" value="Genomic_DNA"/>
</dbReference>
<dbReference type="Pfam" id="PF12705">
    <property type="entry name" value="PDDEXK_1"/>
    <property type="match status" value="1"/>
</dbReference>
<dbReference type="Pfam" id="PF13361">
    <property type="entry name" value="UvrD_C"/>
    <property type="match status" value="1"/>
</dbReference>
<dbReference type="SUPFAM" id="SSF52540">
    <property type="entry name" value="P-loop containing nucleoside triphosphate hydrolases"/>
    <property type="match status" value="1"/>
</dbReference>
<evidence type="ECO:0000256" key="5">
    <source>
        <dbReference type="ARBA" id="ARBA00022806"/>
    </source>
</evidence>
<dbReference type="PANTHER" id="PTHR11070">
    <property type="entry name" value="UVRD / RECB / PCRA DNA HELICASE FAMILY MEMBER"/>
    <property type="match status" value="1"/>
</dbReference>
<evidence type="ECO:0000259" key="17">
    <source>
        <dbReference type="PROSITE" id="PS51217"/>
    </source>
</evidence>
<keyword evidence="8" id="KW-0238">DNA-binding</keyword>
<dbReference type="GO" id="GO:0004527">
    <property type="term" value="F:exonuclease activity"/>
    <property type="evidence" value="ECO:0007669"/>
    <property type="project" value="UniProtKB-KW"/>
</dbReference>
<keyword evidence="4 15" id="KW-0378">Hydrolase</keyword>
<keyword evidence="2 15" id="KW-0547">Nucleotide-binding</keyword>
<evidence type="ECO:0000256" key="14">
    <source>
        <dbReference type="ARBA" id="ARBA00048988"/>
    </source>
</evidence>
<keyword evidence="10" id="KW-0413">Isomerase</keyword>
<evidence type="ECO:0000313" key="18">
    <source>
        <dbReference type="EMBL" id="RAK59679.1"/>
    </source>
</evidence>
<dbReference type="RefSeq" id="WP_111456972.1">
    <property type="nucleotide sequence ID" value="NZ_QFYP01000001.1"/>
</dbReference>
<evidence type="ECO:0000256" key="12">
    <source>
        <dbReference type="ARBA" id="ARBA00034808"/>
    </source>
</evidence>
<feature type="domain" description="UvrD-like helicase ATP-binding" evidence="16">
    <location>
        <begin position="3"/>
        <end position="490"/>
    </location>
</feature>
<evidence type="ECO:0000256" key="8">
    <source>
        <dbReference type="ARBA" id="ARBA00023125"/>
    </source>
</evidence>
<dbReference type="GO" id="GO:0003677">
    <property type="term" value="F:DNA binding"/>
    <property type="evidence" value="ECO:0007669"/>
    <property type="project" value="UniProtKB-KW"/>
</dbReference>
<evidence type="ECO:0000256" key="11">
    <source>
        <dbReference type="ARBA" id="ARBA00034617"/>
    </source>
</evidence>
<dbReference type="EC" id="5.6.2.4" evidence="12"/>
<dbReference type="GO" id="GO:0005829">
    <property type="term" value="C:cytosol"/>
    <property type="evidence" value="ECO:0007669"/>
    <property type="project" value="TreeGrafter"/>
</dbReference>
<dbReference type="Gene3D" id="3.90.320.10">
    <property type="match status" value="1"/>
</dbReference>
<dbReference type="InterPro" id="IPR000212">
    <property type="entry name" value="DNA_helicase_UvrD/REP"/>
</dbReference>
<keyword evidence="7 15" id="KW-0067">ATP-binding</keyword>
<organism evidence="18 19">
    <name type="scientific">Phenylobacterium hankyongense</name>
    <dbReference type="NCBI Taxonomy" id="1813876"/>
    <lineage>
        <taxon>Bacteria</taxon>
        <taxon>Pseudomonadati</taxon>
        <taxon>Pseudomonadota</taxon>
        <taxon>Alphaproteobacteria</taxon>
        <taxon>Caulobacterales</taxon>
        <taxon>Caulobacteraceae</taxon>
        <taxon>Phenylobacterium</taxon>
    </lineage>
</organism>
<evidence type="ECO:0000256" key="3">
    <source>
        <dbReference type="ARBA" id="ARBA00022763"/>
    </source>
</evidence>
<dbReference type="NCBIfam" id="TIGR02784">
    <property type="entry name" value="addA_alphas"/>
    <property type="match status" value="1"/>
</dbReference>
<dbReference type="AlphaFoldDB" id="A0A328AYF4"/>
<dbReference type="OrthoDB" id="9810135at2"/>
<gene>
    <name evidence="18" type="primary">addA</name>
    <name evidence="18" type="ORF">DJ021_07630</name>
</gene>
<proteinExistence type="predicted"/>
<evidence type="ECO:0000256" key="15">
    <source>
        <dbReference type="PROSITE-ProRule" id="PRU00560"/>
    </source>
</evidence>
<dbReference type="PANTHER" id="PTHR11070:SF2">
    <property type="entry name" value="ATP-DEPENDENT DNA HELICASE SRS2"/>
    <property type="match status" value="1"/>
</dbReference>